<dbReference type="InterPro" id="IPR016162">
    <property type="entry name" value="Ald_DH_N"/>
</dbReference>
<dbReference type="EMBL" id="BAAAIH010000008">
    <property type="protein sequence ID" value="GAA1262864.1"/>
    <property type="molecule type" value="Genomic_DNA"/>
</dbReference>
<keyword evidence="4" id="KW-1185">Reference proteome</keyword>
<keyword evidence="1" id="KW-0560">Oxidoreductase</keyword>
<protein>
    <submittedName>
        <fullName evidence="3">Aldehyde dehydrogenase (NADP(+))</fullName>
    </submittedName>
</protein>
<dbReference type="PANTHER" id="PTHR43353">
    <property type="entry name" value="SUCCINATE-SEMIALDEHYDE DEHYDROGENASE, MITOCHONDRIAL"/>
    <property type="match status" value="1"/>
</dbReference>
<dbReference type="Gene3D" id="3.40.605.10">
    <property type="entry name" value="Aldehyde Dehydrogenase, Chain A, domain 1"/>
    <property type="match status" value="1"/>
</dbReference>
<dbReference type="InterPro" id="IPR050740">
    <property type="entry name" value="Aldehyde_DH_Superfamily"/>
</dbReference>
<accession>A0ABP4HEY1</accession>
<dbReference type="InterPro" id="IPR016163">
    <property type="entry name" value="Ald_DH_C"/>
</dbReference>
<dbReference type="InterPro" id="IPR016161">
    <property type="entry name" value="Ald_DH/histidinol_DH"/>
</dbReference>
<dbReference type="Proteomes" id="UP001500282">
    <property type="component" value="Unassembled WGS sequence"/>
</dbReference>
<name>A0ABP4HEY1_9ACTN</name>
<dbReference type="SUPFAM" id="SSF53720">
    <property type="entry name" value="ALDH-like"/>
    <property type="match status" value="1"/>
</dbReference>
<dbReference type="InterPro" id="IPR044151">
    <property type="entry name" value="ALDH_KGSADH"/>
</dbReference>
<dbReference type="Pfam" id="PF00171">
    <property type="entry name" value="Aldedh"/>
    <property type="match status" value="1"/>
</dbReference>
<dbReference type="Gene3D" id="3.40.309.10">
    <property type="entry name" value="Aldehyde Dehydrogenase, Chain A, domain 2"/>
    <property type="match status" value="1"/>
</dbReference>
<dbReference type="PANTHER" id="PTHR43353:SF3">
    <property type="entry name" value="ALDEHYDE DEHYDROGENASE-RELATED"/>
    <property type="match status" value="1"/>
</dbReference>
<dbReference type="InterPro" id="IPR015590">
    <property type="entry name" value="Aldehyde_DH_dom"/>
</dbReference>
<evidence type="ECO:0000313" key="4">
    <source>
        <dbReference type="Proteomes" id="UP001500282"/>
    </source>
</evidence>
<gene>
    <name evidence="3" type="ORF">GCM10009579_21540</name>
</gene>
<evidence type="ECO:0000313" key="3">
    <source>
        <dbReference type="EMBL" id="GAA1262864.1"/>
    </source>
</evidence>
<reference evidence="4" key="1">
    <citation type="journal article" date="2019" name="Int. J. Syst. Evol. Microbiol.">
        <title>The Global Catalogue of Microorganisms (GCM) 10K type strain sequencing project: providing services to taxonomists for standard genome sequencing and annotation.</title>
        <authorList>
            <consortium name="The Broad Institute Genomics Platform"/>
            <consortium name="The Broad Institute Genome Sequencing Center for Infectious Disease"/>
            <person name="Wu L."/>
            <person name="Ma J."/>
        </authorList>
    </citation>
    <scope>NUCLEOTIDE SEQUENCE [LARGE SCALE GENOMIC DNA]</scope>
    <source>
        <strain evidence="4">JCM 11448</strain>
    </source>
</reference>
<comment type="caution">
    <text evidence="3">The sequence shown here is derived from an EMBL/GenBank/DDBJ whole genome shotgun (WGS) entry which is preliminary data.</text>
</comment>
<evidence type="ECO:0000256" key="1">
    <source>
        <dbReference type="ARBA" id="ARBA00023002"/>
    </source>
</evidence>
<sequence length="477" mass="50192">MTDATNAQALARKLDAATGAFERWSRLKPADRAPYLEAIASALEEAAPKLVAIADEETSLGETRLRNEMVRTVFQLRLFAETVTRGEYLGATIDRADPAWPMGPRPDLRRVLEPLGPVLVFSASNFPFAFSVAGGDTASALAAGCPVVVKAHSGHPRLSTATAEVVHQALRSTGAPEGLFDVIFGTEAGRAAIVDPRVRAGAFTGSTEAGRALFDLAGGRPEPIPFFGELGSVNPVFVTEAAAERRGAAIVSEFVGSFTLGAGQFCTKPGILLVPASAKLVDEVPGAVPGTPLTLLNERIRTSYASTLRALRDTAGVRVVVSGDDGADPSPTVLCTTSAELLRDPEALIREVFGPTALVVEYPEESELLEVAKAIDGQLTASVQGEDDDTIAAELIRLLAAKAGRVLWNQWPTGVSVTYAQQHGGPYPATTAPATTSVGTEAIHRFLRPVAYQGVPQHLLPPALRDANPLGVPQRVS</sequence>
<dbReference type="CDD" id="cd07129">
    <property type="entry name" value="ALDH_KGSADH"/>
    <property type="match status" value="1"/>
</dbReference>
<evidence type="ECO:0000259" key="2">
    <source>
        <dbReference type="Pfam" id="PF00171"/>
    </source>
</evidence>
<feature type="domain" description="Aldehyde dehydrogenase" evidence="2">
    <location>
        <begin position="5"/>
        <end position="425"/>
    </location>
</feature>
<proteinExistence type="predicted"/>
<organism evidence="3 4">
    <name type="scientific">Streptomyces javensis</name>
    <dbReference type="NCBI Taxonomy" id="114698"/>
    <lineage>
        <taxon>Bacteria</taxon>
        <taxon>Bacillati</taxon>
        <taxon>Actinomycetota</taxon>
        <taxon>Actinomycetes</taxon>
        <taxon>Kitasatosporales</taxon>
        <taxon>Streptomycetaceae</taxon>
        <taxon>Streptomyces</taxon>
        <taxon>Streptomyces violaceusniger group</taxon>
    </lineage>
</organism>